<feature type="signal peptide" evidence="3">
    <location>
        <begin position="1"/>
        <end position="25"/>
    </location>
</feature>
<protein>
    <submittedName>
        <fullName evidence="4">OmpH family outer membrane protein</fullName>
    </submittedName>
</protein>
<dbReference type="Pfam" id="PF03938">
    <property type="entry name" value="OmpH"/>
    <property type="match status" value="1"/>
</dbReference>
<evidence type="ECO:0000256" key="3">
    <source>
        <dbReference type="SAM" id="SignalP"/>
    </source>
</evidence>
<evidence type="ECO:0000256" key="2">
    <source>
        <dbReference type="ARBA" id="ARBA00022729"/>
    </source>
</evidence>
<dbReference type="PANTHER" id="PTHR35089">
    <property type="entry name" value="CHAPERONE PROTEIN SKP"/>
    <property type="match status" value="1"/>
</dbReference>
<sequence length="153" mass="17123">MTKKISFLFICLMAFALGYSINNIAISDTAPKIAVVDVQTLIQNSSQVKQLKADQEKKIVEMQNTIKKAQDEISKEKDPAKVAALEEKYRNQINAQKVALDKEYNDKLTKIDTEIRANVIEKAKSLNYCLVLPKSMVLYGGEDITDVIAKGIK</sequence>
<feature type="chain" id="PRO_5038339208" evidence="3">
    <location>
        <begin position="26"/>
        <end position="153"/>
    </location>
</feature>
<name>A0A9D1FW18_9BACT</name>
<dbReference type="PANTHER" id="PTHR35089:SF1">
    <property type="entry name" value="CHAPERONE PROTEIN SKP"/>
    <property type="match status" value="1"/>
</dbReference>
<proteinExistence type="inferred from homology"/>
<dbReference type="EMBL" id="DVJO01000088">
    <property type="protein sequence ID" value="HIS82759.1"/>
    <property type="molecule type" value="Genomic_DNA"/>
</dbReference>
<evidence type="ECO:0000313" key="5">
    <source>
        <dbReference type="Proteomes" id="UP000824139"/>
    </source>
</evidence>
<reference evidence="4" key="1">
    <citation type="submission" date="2020-10" db="EMBL/GenBank/DDBJ databases">
        <authorList>
            <person name="Gilroy R."/>
        </authorList>
    </citation>
    <scope>NUCLEOTIDE SEQUENCE</scope>
    <source>
        <strain evidence="4">CHK152-2994</strain>
    </source>
</reference>
<dbReference type="GO" id="GO:0051082">
    <property type="term" value="F:unfolded protein binding"/>
    <property type="evidence" value="ECO:0007669"/>
    <property type="project" value="InterPro"/>
</dbReference>
<reference evidence="4" key="2">
    <citation type="journal article" date="2021" name="PeerJ">
        <title>Extensive microbial diversity within the chicken gut microbiome revealed by metagenomics and culture.</title>
        <authorList>
            <person name="Gilroy R."/>
            <person name="Ravi A."/>
            <person name="Getino M."/>
            <person name="Pursley I."/>
            <person name="Horton D.L."/>
            <person name="Alikhan N.F."/>
            <person name="Baker D."/>
            <person name="Gharbi K."/>
            <person name="Hall N."/>
            <person name="Watson M."/>
            <person name="Adriaenssens E.M."/>
            <person name="Foster-Nyarko E."/>
            <person name="Jarju S."/>
            <person name="Secka A."/>
            <person name="Antonio M."/>
            <person name="Oren A."/>
            <person name="Chaudhuri R.R."/>
            <person name="La Ragione R."/>
            <person name="Hildebrand F."/>
            <person name="Pallen M.J."/>
        </authorList>
    </citation>
    <scope>NUCLEOTIDE SEQUENCE</scope>
    <source>
        <strain evidence="4">CHK152-2994</strain>
    </source>
</reference>
<dbReference type="InterPro" id="IPR005632">
    <property type="entry name" value="Chaperone_Skp"/>
</dbReference>
<dbReference type="InterPro" id="IPR024930">
    <property type="entry name" value="Skp_dom_sf"/>
</dbReference>
<dbReference type="Gene3D" id="3.30.910.20">
    <property type="entry name" value="Skp domain"/>
    <property type="match status" value="1"/>
</dbReference>
<evidence type="ECO:0000313" key="4">
    <source>
        <dbReference type="EMBL" id="HIS82759.1"/>
    </source>
</evidence>
<accession>A0A9D1FW18</accession>
<evidence type="ECO:0000256" key="1">
    <source>
        <dbReference type="ARBA" id="ARBA00009091"/>
    </source>
</evidence>
<dbReference type="AlphaFoldDB" id="A0A9D1FW18"/>
<dbReference type="SMART" id="SM00935">
    <property type="entry name" value="OmpH"/>
    <property type="match status" value="1"/>
</dbReference>
<dbReference type="GO" id="GO:0005829">
    <property type="term" value="C:cytosol"/>
    <property type="evidence" value="ECO:0007669"/>
    <property type="project" value="TreeGrafter"/>
</dbReference>
<keyword evidence="2 3" id="KW-0732">Signal</keyword>
<dbReference type="Proteomes" id="UP000824139">
    <property type="component" value="Unassembled WGS sequence"/>
</dbReference>
<organism evidence="4 5">
    <name type="scientific">Candidatus Scatenecus faecavium</name>
    <dbReference type="NCBI Taxonomy" id="2840915"/>
    <lineage>
        <taxon>Bacteria</taxon>
        <taxon>Candidatus Scatenecus</taxon>
    </lineage>
</organism>
<comment type="similarity">
    <text evidence="1">Belongs to the Skp family.</text>
</comment>
<comment type="caution">
    <text evidence="4">The sequence shown here is derived from an EMBL/GenBank/DDBJ whole genome shotgun (WGS) entry which is preliminary data.</text>
</comment>
<dbReference type="GO" id="GO:0050821">
    <property type="term" value="P:protein stabilization"/>
    <property type="evidence" value="ECO:0007669"/>
    <property type="project" value="TreeGrafter"/>
</dbReference>
<dbReference type="SUPFAM" id="SSF111384">
    <property type="entry name" value="OmpH-like"/>
    <property type="match status" value="1"/>
</dbReference>
<gene>
    <name evidence="4" type="ORF">IAD41_04050</name>
</gene>